<proteinExistence type="predicted"/>
<organism evidence="1 2">
    <name type="scientific">Arctium lappa</name>
    <name type="common">Greater burdock</name>
    <name type="synonym">Lappa major</name>
    <dbReference type="NCBI Taxonomy" id="4217"/>
    <lineage>
        <taxon>Eukaryota</taxon>
        <taxon>Viridiplantae</taxon>
        <taxon>Streptophyta</taxon>
        <taxon>Embryophyta</taxon>
        <taxon>Tracheophyta</taxon>
        <taxon>Spermatophyta</taxon>
        <taxon>Magnoliopsida</taxon>
        <taxon>eudicotyledons</taxon>
        <taxon>Gunneridae</taxon>
        <taxon>Pentapetalae</taxon>
        <taxon>asterids</taxon>
        <taxon>campanulids</taxon>
        <taxon>Asterales</taxon>
        <taxon>Asteraceae</taxon>
        <taxon>Carduoideae</taxon>
        <taxon>Cardueae</taxon>
        <taxon>Arctiinae</taxon>
        <taxon>Arctium</taxon>
    </lineage>
</organism>
<dbReference type="EMBL" id="CM042063">
    <property type="protein sequence ID" value="KAI3668030.1"/>
    <property type="molecule type" value="Genomic_DNA"/>
</dbReference>
<keyword evidence="2" id="KW-1185">Reference proteome</keyword>
<sequence>MDRPSYAEIAAGTDQGKIRRSVSKSQIPAEADEGTHAFNKEINKGRNPIASLGNEHAHGGNHVDEVDAREQSAEKENSGRVEGCVMGETGSAEQWAQISGGSGKHVDQFQSEEIINKADNLMGLGNWVGESRERAPNTKTDLENKKENFRSEDDVASTSTRKIEGHKETENTFTKKSEKIDQPRQRKMATSGG</sequence>
<reference evidence="2" key="1">
    <citation type="journal article" date="2022" name="Mol. Ecol. Resour.">
        <title>The genomes of chicory, endive, great burdock and yacon provide insights into Asteraceae palaeo-polyploidization history and plant inulin production.</title>
        <authorList>
            <person name="Fan W."/>
            <person name="Wang S."/>
            <person name="Wang H."/>
            <person name="Wang A."/>
            <person name="Jiang F."/>
            <person name="Liu H."/>
            <person name="Zhao H."/>
            <person name="Xu D."/>
            <person name="Zhang Y."/>
        </authorList>
    </citation>
    <scope>NUCLEOTIDE SEQUENCE [LARGE SCALE GENOMIC DNA]</scope>
    <source>
        <strain evidence="2">cv. Niubang</strain>
    </source>
</reference>
<reference evidence="1 2" key="2">
    <citation type="journal article" date="2022" name="Mol. Ecol. Resour.">
        <title>The genomes of chicory, endive, great burdock and yacon provide insights into Asteraceae paleo-polyploidization history and plant inulin production.</title>
        <authorList>
            <person name="Fan W."/>
            <person name="Wang S."/>
            <person name="Wang H."/>
            <person name="Wang A."/>
            <person name="Jiang F."/>
            <person name="Liu H."/>
            <person name="Zhao H."/>
            <person name="Xu D."/>
            <person name="Zhang Y."/>
        </authorList>
    </citation>
    <scope>NUCLEOTIDE SEQUENCE [LARGE SCALE GENOMIC DNA]</scope>
    <source>
        <strain evidence="2">cv. Niubang</strain>
    </source>
</reference>
<evidence type="ECO:0000313" key="2">
    <source>
        <dbReference type="Proteomes" id="UP001055879"/>
    </source>
</evidence>
<comment type="caution">
    <text evidence="1">The sequence shown here is derived from an EMBL/GenBank/DDBJ whole genome shotgun (WGS) entry which is preliminary data.</text>
</comment>
<accession>A0ACB8XJJ3</accession>
<dbReference type="Proteomes" id="UP001055879">
    <property type="component" value="Linkage Group LG17"/>
</dbReference>
<gene>
    <name evidence="1" type="ORF">L6452_43103</name>
</gene>
<protein>
    <submittedName>
        <fullName evidence="1">Uncharacterized protein</fullName>
    </submittedName>
</protein>
<name>A0ACB8XJJ3_ARCLA</name>
<evidence type="ECO:0000313" key="1">
    <source>
        <dbReference type="EMBL" id="KAI3668030.1"/>
    </source>
</evidence>